<accession>A0A433QSI5</accession>
<evidence type="ECO:0000313" key="2">
    <source>
        <dbReference type="EMBL" id="RUS32739.1"/>
    </source>
</evidence>
<dbReference type="Proteomes" id="UP000274822">
    <property type="component" value="Unassembled WGS sequence"/>
</dbReference>
<keyword evidence="3" id="KW-1185">Reference proteome</keyword>
<organism evidence="2 3">
    <name type="scientific">Jimgerdemannia flammicorona</name>
    <dbReference type="NCBI Taxonomy" id="994334"/>
    <lineage>
        <taxon>Eukaryota</taxon>
        <taxon>Fungi</taxon>
        <taxon>Fungi incertae sedis</taxon>
        <taxon>Mucoromycota</taxon>
        <taxon>Mucoromycotina</taxon>
        <taxon>Endogonomycetes</taxon>
        <taxon>Endogonales</taxon>
        <taxon>Endogonaceae</taxon>
        <taxon>Jimgerdemannia</taxon>
    </lineage>
</organism>
<feature type="region of interest" description="Disordered" evidence="1">
    <location>
        <begin position="399"/>
        <end position="422"/>
    </location>
</feature>
<feature type="compositionally biased region" description="Basic and acidic residues" evidence="1">
    <location>
        <begin position="31"/>
        <end position="44"/>
    </location>
</feature>
<feature type="compositionally biased region" description="Basic and acidic residues" evidence="1">
    <location>
        <begin position="1"/>
        <end position="10"/>
    </location>
</feature>
<reference evidence="2 3" key="1">
    <citation type="journal article" date="2018" name="New Phytol.">
        <title>Phylogenomics of Endogonaceae and evolution of mycorrhizas within Mucoromycota.</title>
        <authorList>
            <person name="Chang Y."/>
            <person name="Desiro A."/>
            <person name="Na H."/>
            <person name="Sandor L."/>
            <person name="Lipzen A."/>
            <person name="Clum A."/>
            <person name="Barry K."/>
            <person name="Grigoriev I.V."/>
            <person name="Martin F.M."/>
            <person name="Stajich J.E."/>
            <person name="Smith M.E."/>
            <person name="Bonito G."/>
            <person name="Spatafora J.W."/>
        </authorList>
    </citation>
    <scope>NUCLEOTIDE SEQUENCE [LARGE SCALE GENOMIC DNA]</scope>
    <source>
        <strain evidence="2 3">AD002</strain>
    </source>
</reference>
<dbReference type="EMBL" id="RBNJ01001818">
    <property type="protein sequence ID" value="RUS32739.1"/>
    <property type="molecule type" value="Genomic_DNA"/>
</dbReference>
<gene>
    <name evidence="2" type="ORF">BC938DRAFT_474466</name>
</gene>
<sequence length="422" mass="48024">MSDKEAKLRSAGESTASTPDAPDSTVPGLRRAYEHESSPSPKNVKEFDVKDRELFTKRFEKMKPSCKWRLNSGRYVEDVVHELGKECNLVHSFIINPEDDYIRSHFTDEELNEIVYERVRNPPALDSDLLKFISSFAKLSTAEIRKELNRPHPKLGEGYNPKTDFPYNHVKSTVADWILLLEADPNPLTLDLPEAWYRTNVWRCIDIAFSNIPYVVVVGGERAGIASTERKNLFRTLANELPTQRKVVGKKGDGYVRSVGQRLVDWASSEAGPYWEGIKGTKLLQECGLVLPRQLKDIFMSLAREVKFDEEKIRAIDVPGFIHAGWCYAYNHQARLSERIYLPIYDTSTLRGLCRRSKNVIVRTMNIVNSAGGGVEEKALARWKTLGVESKRKIELADIPDCHPTPKKKKQAKMGKNFDVTK</sequence>
<feature type="region of interest" description="Disordered" evidence="1">
    <location>
        <begin position="1"/>
        <end position="44"/>
    </location>
</feature>
<proteinExistence type="predicted"/>
<name>A0A433QSI5_9FUNG</name>
<protein>
    <submittedName>
        <fullName evidence="2">Uncharacterized protein</fullName>
    </submittedName>
</protein>
<dbReference type="AlphaFoldDB" id="A0A433QSI5"/>
<evidence type="ECO:0000256" key="1">
    <source>
        <dbReference type="SAM" id="MobiDB-lite"/>
    </source>
</evidence>
<evidence type="ECO:0000313" key="3">
    <source>
        <dbReference type="Proteomes" id="UP000274822"/>
    </source>
</evidence>
<comment type="caution">
    <text evidence="2">The sequence shown here is derived from an EMBL/GenBank/DDBJ whole genome shotgun (WGS) entry which is preliminary data.</text>
</comment>